<sequence length="179" mass="19584">MLFVIFIAIAVTVANGQAPIPVRDYRINPYYDESPKPYAFSYNAPLEDGVGQSSRTESADGSGRVQGSYTLNNDEGHYRVVEYVADQDGFRAVVRTNEPGTDNKNPADVVVESAAGPAPYAPAIRRPLLNAAVAPVAPVVEPVIVPEAVPAPVVRPVYRRPNVYANRNYAYRQGNRYPY</sequence>
<evidence type="ECO:0000313" key="7">
    <source>
        <dbReference type="Proteomes" id="UP001054837"/>
    </source>
</evidence>
<feature type="region of interest" description="Disordered" evidence="4">
    <location>
        <begin position="49"/>
        <end position="71"/>
    </location>
</feature>
<feature type="chain" id="PRO_5043719301" description="Cuticle protein" evidence="5">
    <location>
        <begin position="17"/>
        <end position="179"/>
    </location>
</feature>
<comment type="function">
    <text evidence="1">Component of the rigid cuticle of the spider.</text>
</comment>
<keyword evidence="7" id="KW-1185">Reference proteome</keyword>
<evidence type="ECO:0000256" key="1">
    <source>
        <dbReference type="ARBA" id="ARBA00002980"/>
    </source>
</evidence>
<reference evidence="6 7" key="1">
    <citation type="submission" date="2021-06" db="EMBL/GenBank/DDBJ databases">
        <title>Caerostris darwini draft genome.</title>
        <authorList>
            <person name="Kono N."/>
            <person name="Arakawa K."/>
        </authorList>
    </citation>
    <scope>NUCLEOTIDE SEQUENCE [LARGE SCALE GENOMIC DNA]</scope>
</reference>
<dbReference type="PANTHER" id="PTHR10380:SF235">
    <property type="entry name" value="CUTICULAR PROTEIN 73D, ISOFORM B"/>
    <property type="match status" value="1"/>
</dbReference>
<organism evidence="6 7">
    <name type="scientific">Caerostris darwini</name>
    <dbReference type="NCBI Taxonomy" id="1538125"/>
    <lineage>
        <taxon>Eukaryota</taxon>
        <taxon>Metazoa</taxon>
        <taxon>Ecdysozoa</taxon>
        <taxon>Arthropoda</taxon>
        <taxon>Chelicerata</taxon>
        <taxon>Arachnida</taxon>
        <taxon>Araneae</taxon>
        <taxon>Araneomorphae</taxon>
        <taxon>Entelegynae</taxon>
        <taxon>Araneoidea</taxon>
        <taxon>Araneidae</taxon>
        <taxon>Caerostris</taxon>
    </lineage>
</organism>
<dbReference type="PROSITE" id="PS00233">
    <property type="entry name" value="CHIT_BIND_RR_1"/>
    <property type="match status" value="1"/>
</dbReference>
<dbReference type="EMBL" id="BPLQ01010670">
    <property type="protein sequence ID" value="GIY52492.1"/>
    <property type="molecule type" value="Genomic_DNA"/>
</dbReference>
<dbReference type="Pfam" id="PF00379">
    <property type="entry name" value="Chitin_bind_4"/>
    <property type="match status" value="1"/>
</dbReference>
<dbReference type="PANTHER" id="PTHR10380">
    <property type="entry name" value="CUTICLE PROTEIN"/>
    <property type="match status" value="1"/>
</dbReference>
<protein>
    <recommendedName>
        <fullName evidence="8">Cuticle protein</fullName>
    </recommendedName>
</protein>
<evidence type="ECO:0008006" key="8">
    <source>
        <dbReference type="Google" id="ProtNLM"/>
    </source>
</evidence>
<dbReference type="GO" id="GO:0062129">
    <property type="term" value="C:chitin-based extracellular matrix"/>
    <property type="evidence" value="ECO:0007669"/>
    <property type="project" value="TreeGrafter"/>
</dbReference>
<proteinExistence type="predicted"/>
<dbReference type="InterPro" id="IPR031311">
    <property type="entry name" value="CHIT_BIND_RR_consensus"/>
</dbReference>
<dbReference type="Proteomes" id="UP001054837">
    <property type="component" value="Unassembled WGS sequence"/>
</dbReference>
<dbReference type="InterPro" id="IPR050468">
    <property type="entry name" value="Cuticle_Struct_Prot"/>
</dbReference>
<gene>
    <name evidence="6" type="ORF">CDAR_181461</name>
</gene>
<evidence type="ECO:0000256" key="2">
    <source>
        <dbReference type="ARBA" id="ARBA00022460"/>
    </source>
</evidence>
<evidence type="ECO:0000256" key="4">
    <source>
        <dbReference type="SAM" id="MobiDB-lite"/>
    </source>
</evidence>
<evidence type="ECO:0000256" key="3">
    <source>
        <dbReference type="PROSITE-ProRule" id="PRU00497"/>
    </source>
</evidence>
<dbReference type="GO" id="GO:0008010">
    <property type="term" value="F:structural constituent of chitin-based larval cuticle"/>
    <property type="evidence" value="ECO:0007669"/>
    <property type="project" value="TreeGrafter"/>
</dbReference>
<evidence type="ECO:0000256" key="5">
    <source>
        <dbReference type="SAM" id="SignalP"/>
    </source>
</evidence>
<accession>A0AAV4U415</accession>
<dbReference type="PROSITE" id="PS51155">
    <property type="entry name" value="CHIT_BIND_RR_2"/>
    <property type="match status" value="1"/>
</dbReference>
<name>A0AAV4U415_9ARAC</name>
<comment type="caution">
    <text evidence="6">The sequence shown here is derived from an EMBL/GenBank/DDBJ whole genome shotgun (WGS) entry which is preliminary data.</text>
</comment>
<keyword evidence="2 3" id="KW-0193">Cuticle</keyword>
<dbReference type="AlphaFoldDB" id="A0AAV4U415"/>
<dbReference type="InterPro" id="IPR000618">
    <property type="entry name" value="Insect_cuticle"/>
</dbReference>
<evidence type="ECO:0000313" key="6">
    <source>
        <dbReference type="EMBL" id="GIY52492.1"/>
    </source>
</evidence>
<feature type="signal peptide" evidence="5">
    <location>
        <begin position="1"/>
        <end position="16"/>
    </location>
</feature>
<keyword evidence="5" id="KW-0732">Signal</keyword>